<organism evidence="4 5">
    <name type="scientific">Microbacterium enclense</name>
    <dbReference type="NCBI Taxonomy" id="993073"/>
    <lineage>
        <taxon>Bacteria</taxon>
        <taxon>Bacillati</taxon>
        <taxon>Actinomycetota</taxon>
        <taxon>Actinomycetes</taxon>
        <taxon>Micrococcales</taxon>
        <taxon>Microbacteriaceae</taxon>
        <taxon>Microbacterium</taxon>
    </lineage>
</organism>
<feature type="compositionally biased region" description="Polar residues" evidence="2">
    <location>
        <begin position="1"/>
        <end position="11"/>
    </location>
</feature>
<evidence type="ECO:0000259" key="3">
    <source>
        <dbReference type="PROSITE" id="PS51725"/>
    </source>
</evidence>
<dbReference type="Gene3D" id="3.30.70.100">
    <property type="match status" value="1"/>
</dbReference>
<dbReference type="PROSITE" id="PS51725">
    <property type="entry name" value="ABM"/>
    <property type="match status" value="1"/>
</dbReference>
<feature type="region of interest" description="Disordered" evidence="2">
    <location>
        <begin position="1"/>
        <end position="30"/>
    </location>
</feature>
<dbReference type="PANTHER" id="PTHR35848:SF6">
    <property type="entry name" value="CUPIN TYPE-2 DOMAIN-CONTAINING PROTEIN"/>
    <property type="match status" value="1"/>
</dbReference>
<feature type="domain" description="ABM" evidence="3">
    <location>
        <begin position="149"/>
        <end position="239"/>
    </location>
</feature>
<dbReference type="OrthoDB" id="122936at2"/>
<accession>A0A1G6R6E6</accession>
<sequence>MSVAGITSQPTHVFRPDELPSKNRGGGAKTVPLVTAARGGTTYLNGVTIFEPGAAIGHHIHNVAESVMVIEGNAIVDINGERTALNTFDTTFVPANIPHHFENASTTEEMRILWTYGSLDATRTLTESGEHGRVDAESADTGASSTRIVTEMATITVLPGHEKEFEHAVATAAPLFQQAPGARTFRLESSEEEPTMYRLFVGWESVEDHVDLFRNSPAFATWRALIGPHLDGPPHVEHLRNVITAF</sequence>
<dbReference type="GO" id="GO:0046872">
    <property type="term" value="F:metal ion binding"/>
    <property type="evidence" value="ECO:0007669"/>
    <property type="project" value="UniProtKB-KW"/>
</dbReference>
<dbReference type="RefSeq" id="WP_082642355.1">
    <property type="nucleotide sequence ID" value="NZ_FMYG01000010.1"/>
</dbReference>
<dbReference type="Pfam" id="PF03992">
    <property type="entry name" value="ABM"/>
    <property type="match status" value="1"/>
</dbReference>
<evidence type="ECO:0000256" key="2">
    <source>
        <dbReference type="SAM" id="MobiDB-lite"/>
    </source>
</evidence>
<gene>
    <name evidence="4" type="ORF">SAMN05216418_0042</name>
</gene>
<dbReference type="Pfam" id="PF07883">
    <property type="entry name" value="Cupin_2"/>
    <property type="match status" value="1"/>
</dbReference>
<dbReference type="SUPFAM" id="SSF54909">
    <property type="entry name" value="Dimeric alpha+beta barrel"/>
    <property type="match status" value="1"/>
</dbReference>
<name>A0A1G6R6E6_9MICO</name>
<dbReference type="GO" id="GO:0004497">
    <property type="term" value="F:monooxygenase activity"/>
    <property type="evidence" value="ECO:0007669"/>
    <property type="project" value="UniProtKB-KW"/>
</dbReference>
<dbReference type="InterPro" id="IPR014710">
    <property type="entry name" value="RmlC-like_jellyroll"/>
</dbReference>
<evidence type="ECO:0000313" key="5">
    <source>
        <dbReference type="Proteomes" id="UP000183203"/>
    </source>
</evidence>
<evidence type="ECO:0000256" key="1">
    <source>
        <dbReference type="ARBA" id="ARBA00022723"/>
    </source>
</evidence>
<dbReference type="EMBL" id="FMYG01000010">
    <property type="protein sequence ID" value="SDC99655.1"/>
    <property type="molecule type" value="Genomic_DNA"/>
</dbReference>
<reference evidence="4 5" key="1">
    <citation type="submission" date="2016-09" db="EMBL/GenBank/DDBJ databases">
        <authorList>
            <person name="Capua I."/>
            <person name="De Benedictis P."/>
            <person name="Joannis T."/>
            <person name="Lombin L.H."/>
            <person name="Cattoli G."/>
        </authorList>
    </citation>
    <scope>NUCLEOTIDE SEQUENCE [LARGE SCALE GENOMIC DNA]</scope>
    <source>
        <strain evidence="4 5">NIO-1002</strain>
    </source>
</reference>
<dbReference type="InterPro" id="IPR011008">
    <property type="entry name" value="Dimeric_a/b-barrel"/>
</dbReference>
<keyword evidence="1" id="KW-0479">Metal-binding</keyword>
<dbReference type="Proteomes" id="UP000183203">
    <property type="component" value="Unassembled WGS sequence"/>
</dbReference>
<keyword evidence="4" id="KW-0503">Monooxygenase</keyword>
<dbReference type="PANTHER" id="PTHR35848">
    <property type="entry name" value="OXALATE-BINDING PROTEIN"/>
    <property type="match status" value="1"/>
</dbReference>
<dbReference type="InterPro" id="IPR013096">
    <property type="entry name" value="Cupin_2"/>
</dbReference>
<dbReference type="Gene3D" id="2.60.120.10">
    <property type="entry name" value="Jelly Rolls"/>
    <property type="match status" value="1"/>
</dbReference>
<protein>
    <submittedName>
        <fullName evidence="4">Heme-degrading monooxygenase HmoA</fullName>
    </submittedName>
</protein>
<dbReference type="InterPro" id="IPR007138">
    <property type="entry name" value="ABM_dom"/>
</dbReference>
<proteinExistence type="predicted"/>
<dbReference type="SUPFAM" id="SSF51182">
    <property type="entry name" value="RmlC-like cupins"/>
    <property type="match status" value="1"/>
</dbReference>
<dbReference type="AlphaFoldDB" id="A0A1G6R6E6"/>
<dbReference type="InterPro" id="IPR011051">
    <property type="entry name" value="RmlC_Cupin_sf"/>
</dbReference>
<dbReference type="InterPro" id="IPR051610">
    <property type="entry name" value="GPI/OXD"/>
</dbReference>
<evidence type="ECO:0000313" key="4">
    <source>
        <dbReference type="EMBL" id="SDC99655.1"/>
    </source>
</evidence>
<keyword evidence="4" id="KW-0560">Oxidoreductase</keyword>